<dbReference type="KEGG" id="cann:107868339"/>
<organism evidence="3 4">
    <name type="scientific">Capsicum annuum</name>
    <name type="common">Capsicum pepper</name>
    <dbReference type="NCBI Taxonomy" id="4072"/>
    <lineage>
        <taxon>Eukaryota</taxon>
        <taxon>Viridiplantae</taxon>
        <taxon>Streptophyta</taxon>
        <taxon>Embryophyta</taxon>
        <taxon>Tracheophyta</taxon>
        <taxon>Spermatophyta</taxon>
        <taxon>Magnoliopsida</taxon>
        <taxon>eudicotyledons</taxon>
        <taxon>Gunneridae</taxon>
        <taxon>Pentapetalae</taxon>
        <taxon>asterids</taxon>
        <taxon>lamiids</taxon>
        <taxon>Solanales</taxon>
        <taxon>Solanaceae</taxon>
        <taxon>Solanoideae</taxon>
        <taxon>Capsiceae</taxon>
        <taxon>Capsicum</taxon>
    </lineage>
</organism>
<evidence type="ECO:0000256" key="1">
    <source>
        <dbReference type="ARBA" id="ARBA00005350"/>
    </source>
</evidence>
<dbReference type="Gramene" id="PHT64514">
    <property type="protein sequence ID" value="PHT64514"/>
    <property type="gene ID" value="T459_31668"/>
</dbReference>
<dbReference type="PANTHER" id="PTHR23248">
    <property type="entry name" value="PHOSPHOLIPID SCRAMBLASE-RELATED"/>
    <property type="match status" value="1"/>
</dbReference>
<dbReference type="GO" id="GO:0005886">
    <property type="term" value="C:plasma membrane"/>
    <property type="evidence" value="ECO:0000318"/>
    <property type="project" value="GO_Central"/>
</dbReference>
<dbReference type="OMA" id="ADSSICP"/>
<sequence length="423" mass="48083">MSWRKGFRCLAKQYKCRSSESSVTNEHWNGIFVFENSSFVHSQSQRRYLSSLFNQSGNLFKELTFEGNMPGRVRLPGFVSGIARGAGPGAVVVSRQYGKKSGDGPDLSREFFVQLWLADKRKQRSERKQKRKLRNILDQRGTGFDTSFQAPSGKWFSGASIPEETSHSKVKPILKQPPTSQSVTGILEPSSLEEVKVAPLLARSNLLITRDIEWANLMLGFEQENRYAIMDVCFPQAPVGFIREKSNLLARQALRTRRPFVASITDGLGNELFRVRRPFWWINSSIYAEINGQEVGVVHRRWHLWRRIYDLYLGNKQFAVVENLGLWNWTFTLKDIDGNVLAQIDRDWRGFGFEIFTDAGQYVIRFGNADSSICPVTGIEELNVARPLSLSERAVAVALAISLDNDYFSRHGGWGIPLFVMGE</sequence>
<dbReference type="AlphaFoldDB" id="A0A1U8GQV0"/>
<evidence type="ECO:0000313" key="4">
    <source>
        <dbReference type="Proteomes" id="UP000222542"/>
    </source>
</evidence>
<dbReference type="EMBL" id="AYRZ02000014">
    <property type="protein sequence ID" value="PHT64514.1"/>
    <property type="molecule type" value="Genomic_DNA"/>
</dbReference>
<dbReference type="PANTHER" id="PTHR23248:SF9">
    <property type="entry name" value="PHOSPHOLIPID SCRAMBLASE"/>
    <property type="match status" value="1"/>
</dbReference>
<evidence type="ECO:0000313" key="3">
    <source>
        <dbReference type="EMBL" id="PHT64514.1"/>
    </source>
</evidence>
<evidence type="ECO:0000256" key="2">
    <source>
        <dbReference type="RuleBase" id="RU363116"/>
    </source>
</evidence>
<dbReference type="GO" id="GO:0017128">
    <property type="term" value="F:phospholipid scramblase activity"/>
    <property type="evidence" value="ECO:0000318"/>
    <property type="project" value="GO_Central"/>
</dbReference>
<reference evidence="3 4" key="1">
    <citation type="journal article" date="2014" name="Nat. Genet.">
        <title>Genome sequence of the hot pepper provides insights into the evolution of pungency in Capsicum species.</title>
        <authorList>
            <person name="Kim S."/>
            <person name="Park M."/>
            <person name="Yeom S.I."/>
            <person name="Kim Y.M."/>
            <person name="Lee J.M."/>
            <person name="Lee H.A."/>
            <person name="Seo E."/>
            <person name="Choi J."/>
            <person name="Cheong K."/>
            <person name="Kim K.T."/>
            <person name="Jung K."/>
            <person name="Lee G.W."/>
            <person name="Oh S.K."/>
            <person name="Bae C."/>
            <person name="Kim S.B."/>
            <person name="Lee H.Y."/>
            <person name="Kim S.Y."/>
            <person name="Kim M.S."/>
            <person name="Kang B.C."/>
            <person name="Jo Y.D."/>
            <person name="Yang H.B."/>
            <person name="Jeong H.J."/>
            <person name="Kang W.H."/>
            <person name="Kwon J.K."/>
            <person name="Shin C."/>
            <person name="Lim J.Y."/>
            <person name="Park J.H."/>
            <person name="Huh J.H."/>
            <person name="Kim J.S."/>
            <person name="Kim B.D."/>
            <person name="Cohen O."/>
            <person name="Paran I."/>
            <person name="Suh M.C."/>
            <person name="Lee S.B."/>
            <person name="Kim Y.K."/>
            <person name="Shin Y."/>
            <person name="Noh S.J."/>
            <person name="Park J."/>
            <person name="Seo Y.S."/>
            <person name="Kwon S.Y."/>
            <person name="Kim H.A."/>
            <person name="Park J.M."/>
            <person name="Kim H.J."/>
            <person name="Choi S.B."/>
            <person name="Bosland P.W."/>
            <person name="Reeves G."/>
            <person name="Jo S.H."/>
            <person name="Lee B.W."/>
            <person name="Cho H.T."/>
            <person name="Choi H.S."/>
            <person name="Lee M.S."/>
            <person name="Yu Y."/>
            <person name="Do Choi Y."/>
            <person name="Park B.S."/>
            <person name="van Deynze A."/>
            <person name="Ashrafi H."/>
            <person name="Hill T."/>
            <person name="Kim W.T."/>
            <person name="Pai H.S."/>
            <person name="Ahn H.K."/>
            <person name="Yeam I."/>
            <person name="Giovannoni J.J."/>
            <person name="Rose J.K."/>
            <person name="Sorensen I."/>
            <person name="Lee S.J."/>
            <person name="Kim R.W."/>
            <person name="Choi I.Y."/>
            <person name="Choi B.S."/>
            <person name="Lim J.S."/>
            <person name="Lee Y.H."/>
            <person name="Choi D."/>
        </authorList>
    </citation>
    <scope>NUCLEOTIDE SEQUENCE [LARGE SCALE GENOMIC DNA]</scope>
    <source>
        <strain evidence="4">cv. CM334</strain>
    </source>
</reference>
<dbReference type="GO" id="GO:0017121">
    <property type="term" value="P:plasma membrane phospholipid scrambling"/>
    <property type="evidence" value="ECO:0000318"/>
    <property type="project" value="GO_Central"/>
</dbReference>
<dbReference type="OrthoDB" id="191150at2759"/>
<dbReference type="STRING" id="4072.A0A1U8GQV0"/>
<dbReference type="Proteomes" id="UP000222542">
    <property type="component" value="Unassembled WGS sequence"/>
</dbReference>
<protein>
    <recommendedName>
        <fullName evidence="2">Phospholipid scramblase</fullName>
    </recommendedName>
</protein>
<reference evidence="3 4" key="2">
    <citation type="journal article" date="2017" name="Genome Biol.">
        <title>New reference genome sequences of hot pepper reveal the massive evolution of plant disease-resistance genes by retroduplication.</title>
        <authorList>
            <person name="Kim S."/>
            <person name="Park J."/>
            <person name="Yeom S.I."/>
            <person name="Kim Y.M."/>
            <person name="Seo E."/>
            <person name="Kim K.T."/>
            <person name="Kim M.S."/>
            <person name="Lee J.M."/>
            <person name="Cheong K."/>
            <person name="Shin H.S."/>
            <person name="Kim S.B."/>
            <person name="Han K."/>
            <person name="Lee J."/>
            <person name="Park M."/>
            <person name="Lee H.A."/>
            <person name="Lee H.Y."/>
            <person name="Lee Y."/>
            <person name="Oh S."/>
            <person name="Lee J.H."/>
            <person name="Choi E."/>
            <person name="Choi E."/>
            <person name="Lee S.E."/>
            <person name="Jeon J."/>
            <person name="Kim H."/>
            <person name="Choi G."/>
            <person name="Song H."/>
            <person name="Lee J."/>
            <person name="Lee S.C."/>
            <person name="Kwon J.K."/>
            <person name="Lee H.Y."/>
            <person name="Koo N."/>
            <person name="Hong Y."/>
            <person name="Kim R.W."/>
            <person name="Kang W.H."/>
            <person name="Huh J.H."/>
            <person name="Kang B.C."/>
            <person name="Yang T.J."/>
            <person name="Lee Y.H."/>
            <person name="Bennetzen J.L."/>
            <person name="Choi D."/>
        </authorList>
    </citation>
    <scope>NUCLEOTIDE SEQUENCE [LARGE SCALE GENOMIC DNA]</scope>
    <source>
        <strain evidence="4">cv. CM334</strain>
    </source>
</reference>
<dbReference type="Pfam" id="PF03803">
    <property type="entry name" value="Scramblase"/>
    <property type="match status" value="1"/>
</dbReference>
<accession>A0A1U8GQV0</accession>
<keyword evidence="4" id="KW-1185">Reference proteome</keyword>
<gene>
    <name evidence="3" type="ORF">T459_31668</name>
</gene>
<name>A0A1U8GQV0_CAPAN</name>
<comment type="similarity">
    <text evidence="1 2">Belongs to the phospholipid scramblase family.</text>
</comment>
<comment type="caution">
    <text evidence="3">The sequence shown here is derived from an EMBL/GenBank/DDBJ whole genome shotgun (WGS) entry which is preliminary data.</text>
</comment>
<proteinExistence type="inferred from homology"/>
<dbReference type="InterPro" id="IPR005552">
    <property type="entry name" value="Scramblase"/>
</dbReference>